<gene>
    <name evidence="2" type="ORF">OKC24_02015</name>
</gene>
<keyword evidence="1" id="KW-1133">Transmembrane helix</keyword>
<accession>A0ABT3NEH0</accession>
<feature type="transmembrane region" description="Helical" evidence="1">
    <location>
        <begin position="49"/>
        <end position="67"/>
    </location>
</feature>
<dbReference type="Proteomes" id="UP001209682">
    <property type="component" value="Unassembled WGS sequence"/>
</dbReference>
<name>A0ABT3NEH0_9GAMM</name>
<keyword evidence="1" id="KW-0472">Membrane</keyword>
<protein>
    <recommendedName>
        <fullName evidence="4">DUF4760 domain-containing protein</fullName>
    </recommendedName>
</protein>
<evidence type="ECO:0000313" key="2">
    <source>
        <dbReference type="EMBL" id="MCW8037962.1"/>
    </source>
</evidence>
<evidence type="ECO:0000256" key="1">
    <source>
        <dbReference type="SAM" id="Phobius"/>
    </source>
</evidence>
<evidence type="ECO:0000313" key="3">
    <source>
        <dbReference type="Proteomes" id="UP001209682"/>
    </source>
</evidence>
<proteinExistence type="predicted"/>
<dbReference type="EMBL" id="JAPEQW010000002">
    <property type="protein sequence ID" value="MCW8037962.1"/>
    <property type="molecule type" value="Genomic_DNA"/>
</dbReference>
<keyword evidence="3" id="KW-1185">Reference proteome</keyword>
<organism evidence="2 3">
    <name type="scientific">Acinetobacter entericus</name>
    <dbReference type="NCBI Taxonomy" id="2989714"/>
    <lineage>
        <taxon>Bacteria</taxon>
        <taxon>Pseudomonadati</taxon>
        <taxon>Pseudomonadota</taxon>
        <taxon>Gammaproteobacteria</taxon>
        <taxon>Moraxellales</taxon>
        <taxon>Moraxellaceae</taxon>
        <taxon>Acinetobacter</taxon>
    </lineage>
</organism>
<comment type="caution">
    <text evidence="2">The sequence shown here is derived from an EMBL/GenBank/DDBJ whole genome shotgun (WGS) entry which is preliminary data.</text>
</comment>
<evidence type="ECO:0008006" key="4">
    <source>
        <dbReference type="Google" id="ProtNLM"/>
    </source>
</evidence>
<keyword evidence="1" id="KW-0812">Transmembrane</keyword>
<feature type="transmembrane region" description="Helical" evidence="1">
    <location>
        <begin position="7"/>
        <end position="29"/>
    </location>
</feature>
<dbReference type="PROSITE" id="PS51257">
    <property type="entry name" value="PROKAR_LIPOPROTEIN"/>
    <property type="match status" value="1"/>
</dbReference>
<sequence length="269" mass="31756">MRFTRLISSIIQVTIFACIFLFACIFWFYSNAESKTLLLLKDSLATASGFFGGITTLIAAYIAANLFNDWRDEKNYELENTLLSNILMDLKPLYIELLKARSDSINLKNIETSFIVKTDYLERNRIDLVISTLNLFPNIKIYSHLKNDYTLIDLYNKFDKHCYCFSHFFRILFLEKYRIYYEVIIEENQKITGKPPLKYYDIFRPYTDSRQDSLKIEIQEVLSVFKKDALTAEINGVRKLTTYEDWLQETINLHDQIHDYCIKGLKVPN</sequence>
<reference evidence="2 3" key="1">
    <citation type="submission" date="2022-11" db="EMBL/GenBank/DDBJ databases">
        <title>Acinetobacter entericus sp. nov., isolated from the gut of the plastic-eating larvae of the Coleoptera insect Zophobas atratus.</title>
        <authorList>
            <person name="Dong X."/>
            <person name="Yang Y."/>
        </authorList>
    </citation>
    <scope>NUCLEOTIDE SEQUENCE [LARGE SCALE GENOMIC DNA]</scope>
    <source>
        <strain evidence="2 3">BIT-DXN8</strain>
    </source>
</reference>